<dbReference type="SUPFAM" id="SSF56988">
    <property type="entry name" value="Anthrax protective antigen"/>
    <property type="match status" value="1"/>
</dbReference>
<dbReference type="InterPro" id="IPR003343">
    <property type="entry name" value="Big_2"/>
</dbReference>
<dbReference type="InterPro" id="IPR023296">
    <property type="entry name" value="Glyco_hydro_beta-prop_sf"/>
</dbReference>
<dbReference type="InterPro" id="IPR001119">
    <property type="entry name" value="SLH_dom"/>
</dbReference>
<dbReference type="Pfam" id="PF13290">
    <property type="entry name" value="CHB_HEX_C_1"/>
    <property type="match status" value="1"/>
</dbReference>
<dbReference type="InterPro" id="IPR013320">
    <property type="entry name" value="ConA-like_dom_sf"/>
</dbReference>
<keyword evidence="5" id="KW-0624">Polysaccharide degradation</keyword>
<feature type="domain" description="SLH" evidence="9">
    <location>
        <begin position="2861"/>
        <end position="2920"/>
    </location>
</feature>
<dbReference type="RefSeq" id="WP_183569193.1">
    <property type="nucleotide sequence ID" value="NZ_CBCSLB010000002.1"/>
</dbReference>
<dbReference type="Pfam" id="PF06439">
    <property type="entry name" value="3keto-disac_hyd"/>
    <property type="match status" value="4"/>
</dbReference>
<dbReference type="InterPro" id="IPR005084">
    <property type="entry name" value="CBM6"/>
</dbReference>
<dbReference type="SUPFAM" id="SSF49899">
    <property type="entry name" value="Concanavalin A-like lectins/glucanases"/>
    <property type="match status" value="1"/>
</dbReference>
<reference evidence="11 12" key="1">
    <citation type="submission" date="2020-08" db="EMBL/GenBank/DDBJ databases">
        <title>Genomic Encyclopedia of Type Strains, Phase III (KMG-III): the genomes of soil and plant-associated and newly described type strains.</title>
        <authorList>
            <person name="Whitman W."/>
        </authorList>
    </citation>
    <scope>NUCLEOTIDE SEQUENCE [LARGE SCALE GENOMIC DNA]</scope>
    <source>
        <strain evidence="11 12">CECT 8234</strain>
    </source>
</reference>
<dbReference type="SUPFAM" id="SSF51445">
    <property type="entry name" value="(Trans)glycosidases"/>
    <property type="match status" value="1"/>
</dbReference>
<dbReference type="Gene3D" id="3.90.182.10">
    <property type="entry name" value="Toxin - Anthrax Protective Antigen,domain 1"/>
    <property type="match status" value="1"/>
</dbReference>
<dbReference type="Pfam" id="PF07691">
    <property type="entry name" value="PA14"/>
    <property type="match status" value="1"/>
</dbReference>
<dbReference type="SMART" id="SM00758">
    <property type="entry name" value="PA14"/>
    <property type="match status" value="1"/>
</dbReference>
<dbReference type="PROSITE" id="PS51820">
    <property type="entry name" value="PA14"/>
    <property type="match status" value="1"/>
</dbReference>
<evidence type="ECO:0000259" key="9">
    <source>
        <dbReference type="PROSITE" id="PS51272"/>
    </source>
</evidence>
<dbReference type="InterPro" id="IPR037524">
    <property type="entry name" value="PA14/GLEYA"/>
</dbReference>
<keyword evidence="4" id="KW-0326">Glycosidase</keyword>
<dbReference type="SUPFAM" id="SSF75005">
    <property type="entry name" value="Arabinanase/levansucrase/invertase"/>
    <property type="match status" value="2"/>
</dbReference>
<dbReference type="GO" id="GO:0000272">
    <property type="term" value="P:polysaccharide catabolic process"/>
    <property type="evidence" value="ECO:0007669"/>
    <property type="project" value="UniProtKB-KW"/>
</dbReference>
<evidence type="ECO:0000259" key="10">
    <source>
        <dbReference type="PROSITE" id="PS51820"/>
    </source>
</evidence>
<dbReference type="EMBL" id="JACHXW010000020">
    <property type="protein sequence ID" value="MBB3154952.1"/>
    <property type="molecule type" value="Genomic_DNA"/>
</dbReference>
<dbReference type="Gene3D" id="2.60.120.560">
    <property type="entry name" value="Exo-inulinase, domain 1"/>
    <property type="match status" value="4"/>
</dbReference>
<dbReference type="CDD" id="cd18820">
    <property type="entry name" value="GH43_LbAraf43-like"/>
    <property type="match status" value="1"/>
</dbReference>
<dbReference type="SMART" id="SM00635">
    <property type="entry name" value="BID_2"/>
    <property type="match status" value="4"/>
</dbReference>
<dbReference type="InterPro" id="IPR008964">
    <property type="entry name" value="Invasin/intimin_cell_adhesion"/>
</dbReference>
<accession>A0A7W5CC10</accession>
<feature type="active site" description="Proton acceptor" evidence="6">
    <location>
        <position position="2252"/>
    </location>
</feature>
<feature type="domain" description="CBM6" evidence="8">
    <location>
        <begin position="1544"/>
        <end position="1666"/>
    </location>
</feature>
<dbReference type="InterPro" id="IPR006710">
    <property type="entry name" value="Glyco_hydro_43"/>
</dbReference>
<feature type="site" description="Important for catalytic activity, responsible for pKa modulation of the active site Glu and correct orientation of both the proton donor and substrate" evidence="7">
    <location>
        <position position="2358"/>
    </location>
</feature>
<protein>
    <submittedName>
        <fullName evidence="11">GH43 family beta-xylosidase/uncharacterized protein YjdB</fullName>
    </submittedName>
</protein>
<feature type="domain" description="SLH" evidence="9">
    <location>
        <begin position="2921"/>
        <end position="2984"/>
    </location>
</feature>
<keyword evidence="5" id="KW-0119">Carbohydrate metabolism</keyword>
<dbReference type="Proteomes" id="UP000518605">
    <property type="component" value="Unassembled WGS sequence"/>
</dbReference>
<feature type="domain" description="SLH" evidence="9">
    <location>
        <begin position="2987"/>
        <end position="3044"/>
    </location>
</feature>
<dbReference type="GO" id="GO:0004553">
    <property type="term" value="F:hydrolase activity, hydrolyzing O-glycosyl compounds"/>
    <property type="evidence" value="ECO:0007669"/>
    <property type="project" value="InterPro"/>
</dbReference>
<dbReference type="Gene3D" id="2.60.120.260">
    <property type="entry name" value="Galactose-binding domain-like"/>
    <property type="match status" value="1"/>
</dbReference>
<dbReference type="Pfam" id="PF02368">
    <property type="entry name" value="Big_2"/>
    <property type="match status" value="4"/>
</dbReference>
<dbReference type="InterPro" id="IPR010496">
    <property type="entry name" value="AL/BT2_dom"/>
</dbReference>
<dbReference type="Gene3D" id="2.115.10.20">
    <property type="entry name" value="Glycosyl hydrolase domain, family 43"/>
    <property type="match status" value="2"/>
</dbReference>
<gene>
    <name evidence="11" type="ORF">FHS16_005051</name>
</gene>
<dbReference type="Pfam" id="PF16990">
    <property type="entry name" value="CBM_35"/>
    <property type="match status" value="1"/>
</dbReference>
<proteinExistence type="inferred from homology"/>
<name>A0A7W5CC10_9BACL</name>
<evidence type="ECO:0000256" key="1">
    <source>
        <dbReference type="ARBA" id="ARBA00009865"/>
    </source>
</evidence>
<dbReference type="InterPro" id="IPR018087">
    <property type="entry name" value="Glyco_hydro_5_CS"/>
</dbReference>
<dbReference type="PROSITE" id="PS51175">
    <property type="entry name" value="CBM6"/>
    <property type="match status" value="1"/>
</dbReference>
<comment type="similarity">
    <text evidence="1">Belongs to the glycosyl hydrolase 43 family.</text>
</comment>
<dbReference type="GO" id="GO:0030246">
    <property type="term" value="F:carbohydrate binding"/>
    <property type="evidence" value="ECO:0007669"/>
    <property type="project" value="InterPro"/>
</dbReference>
<dbReference type="PROSITE" id="PS51272">
    <property type="entry name" value="SLH"/>
    <property type="match status" value="3"/>
</dbReference>
<feature type="active site" description="Proton donor" evidence="6">
    <location>
        <position position="2422"/>
    </location>
</feature>
<evidence type="ECO:0000313" key="12">
    <source>
        <dbReference type="Proteomes" id="UP000518605"/>
    </source>
</evidence>
<evidence type="ECO:0000256" key="4">
    <source>
        <dbReference type="ARBA" id="ARBA00023295"/>
    </source>
</evidence>
<dbReference type="SUPFAM" id="SSF49785">
    <property type="entry name" value="Galactose-binding domain-like"/>
    <property type="match status" value="1"/>
</dbReference>
<comment type="caution">
    <text evidence="11">The sequence shown here is derived from an EMBL/GenBank/DDBJ whole genome shotgun (WGS) entry which is preliminary data.</text>
</comment>
<dbReference type="InterPro" id="IPR017853">
    <property type="entry name" value="GH"/>
</dbReference>
<dbReference type="Pfam" id="PF00395">
    <property type="entry name" value="SLH"/>
    <property type="match status" value="3"/>
</dbReference>
<keyword evidence="2" id="KW-0732">Signal</keyword>
<feature type="domain" description="PA14" evidence="10">
    <location>
        <begin position="994"/>
        <end position="1143"/>
    </location>
</feature>
<sequence length="3044" mass="329667">MRNSAAGREKTLHKALAYILCVSMLFSFMPPAMISAAEVTSTADTPLNVFHEDFNDGDSVGWSTYGSMDAGNRGVWSVNPAKQYSIKGAPGAKTVADSTYFQDLVYEADLKIGGTNSDGTGVLFRVNNLSNNVADGYTGYYAALTVDKKVTLGRVTGNGNEWKELVAPKAVRWNQGHVKVVAVGNHIQMYLNDMTIPVIDYVDNDGKQITKGGQVGLRTWWGTSTIDNITVREYSENKTSAPEFSVASGNYAKSQAVSLTSDTPGAIIRYTTDGSQPNSKSAIYSSPIVVTSVAVIKAYAEKSAEMVSDTVEALYVIARTEAELTDDFEDGNSVGWSTYTGNQSGAWSVINGKYEVQNARGDKAMLDVTPELFVMEADINPYASQQTSGFVFRVTDPGNGSDNMSGYFAGISPNGSLEVGKMNSAANNGNGNWTEITRDTVAVYPNQVNQLKVIGLDSTYYIFVNGKFEVQFTDTEYTTGAVGLRAWNDNNKVSYDNVKVTGLTYKAETFDENFDDGNAQGWTTYGGSWSVTDGKYKVLDGAGFKAVADGTNYSNLTYETDISISNATGDQNAGVLFRVSNPTIGTDNLKGYYAGIGIDGRVSVGKFNNNWTGLASIPYPISQNKVYKMKVVAEGRNIEVYIDGEIVVSIVDRSYTEGAIGLRTFLVDAVYDNIKVTDTGKVTQPTYDWSWVQGAVFVPTNVVNQIEQWRNYDHEINDRELSYAKTYGINFVRVFMHNLLWENDKDNFIANMNDFLALADKYDIKVELVFFDDCWNDFPVWGDQLAPRYGAHNSRWVEGPGDAVKQNYAANKTKLKDYVQGVVEEFENNDAVVMWNVYNEPSNGESGLMDTVTKQIMNDSRIWIKETGSKKPITSTGGKFSGGPYSDFITYHPYESNYERFFEQIGPNSGVLADEVMNRKNQSVPGVVENLGDKGIGFVIWELGIGRDNTRFPWGSENTPMTEEPTVPFHGIVYPDGHPWDVNDIKVLVGDAYDKLPIFNVQYYKDNNFSQLVKKSITPRIDFDLGNERGTGSPDPTVGIGEDNFSVRWNGTIQPAVTGDYTIYADSDNIARVWIDGTKVIDKISNVRDEVSGVINLTGGEKLAVTVEYVHATGDASLHVKWSGPNMTKRVMLPVFSEIPVSSVSVTPADVSVKVGESKQLIASFEPVNASNQQVTWSSSKPGIASISADGVVKGLTAGLATITAITVDGGKTATAEVNVTAGTTFTNPIVPVSSGAGSADPSIVFKDGYYYYVKSLNDTSLVVAKAKRLEDIGSAPRTTVYTPPAGTMYSKELWAPELQYINGKWYIYFAADDGNNANHRMYVLEGNSQDPQGSYTFKGKITDSTNKWAIDGAVLQADNNSLYFLWSGWPGDVDGRQNIYIAPMSNPWTISGERVLISTPTESWELNGTPRINEGPEILKKDGKVFIVYSASGSWTDDYTLGMLTNTDGNFLTPASWTKSGPLFTKIATTFGPGHNSFTKSPDGTEDWIVYHATLKSGASWGNRSVRAQKFTWNPDGTPNFGTPAAYNAPVEQPSGTPAVDRYKYEAEDAVLHGSAVVVASENSSGGKVVGKLDTANDYVEFTVEAANAGAYSLIVMAENGSASSAIAEHELTVNGGTSQSVFYQNFGWNHINPTSLDVNLNKGTNTIRLAKKSDFAQVDYIVLDRIVADAANILPVESLTVDKPALSISVGTTALLTSSLKPIKVSDQTVSVQSSNPAVATVTQVGTDSATGSAIFKVTALMSGTAQIKVVSSANGSVMAESVVKVLAEPNLSLYEVDQFDTATLNSAWSVFQELKSNWSLTNNNGFMTIRTTATDIYQTTNSLNNVFLRNVPASGDFEILAKLTAPVTKNHQQAGIIVWQNADNFVKFNHVWADGKTLETAYEINAKYQKPGNFVKHPGGETHTLKIKKIGNLYTTYYWDGYEWIQASDPVTATLSNIKVGLFASNIVASDSPIDAKFDYFAIREIAGGVDLSPKAASLQVGDTVQLENTGISGTAVTWTSANTNIATVSNTGLVEAKAPGRVMIQAVSNGGDFSSKSIVTVQGNVTPGEELYGEDFTSGNTGDWTTYGGVWSVKDGAYTVTSGAGYKAMLETEQFTDFVLETDVKIISGTEAGLVFRASNPSIGSDALDGYYVGINAVKKSATLGMFTNGKWSEIATRNLPIYVNESYSIKVIVSENHIQVYINDNPLNTNPYPKFDVAEPSHPSTGLIGLRTFNAVAQFDNVKVSSYVEIITGPTYSNLNQLGGIADPHAMFYEGVYYLYGTDTANSPNMQTGIKVYTSTDLVNWTEKGYALRREDSWGEKQFWAPEVIERDGTFYMYYAVEEHLAVATSDSPLGPFKQDVKEPIHQNPKEIDAHIFTDDDGKTYMYFVRFNNDNHLLVAEMNDDMKTIKENTIKMVFAATQEWENSQKAPVAKINEGPFVIKHKGTYYMTYSGNHFQSPDYGVGYATAPTPLGPWTKYEFNPIMKANALVPGAGHHSLIQSPDGTELFMVYHTHYAIGQTEPRKLAIDRVQFVPQADGPDLMEVWGPTITPQLMPSTNGAIDVHSIVLGGQGGATAITAKGGTLQLIATVLPNNAINKQVTWTILDGSTFAEISANGLLKAKADGTVTVKAVSVSNPSVSNTIAIMISGQADVVDPGPTNPPVSTPTPEAPAKVEGNVLTLPVVKPDANGVLTIKVATSDFNKVLQQADSNSVSIEVQNAGSAKKVVVALTAGQLEEAKAKGIESVNVDMGAATFTVTAGQFTAGLDPATEIALSISKVDNSSLHAEAIAIVGSNPVYDFTLSINSANVSNFGGETIKVALDYNLKSNENPNQVVVYYISESGKPEIIKNAKYNTETGRVEFDAKHFSKYTAMNNAVTFTDLANAAWAQTSIEALAAREIVNGVGNDKFAPSSKVTRAQFITMLMNAFEFTDSSTVSSFSDVKEGTWYYNAVALAQKLGIVKGKTDGSFGVNDEITREEMAVMAYRASKLARVDLSAAGETQQFADQSDIAAYASESVSAMQGAGIVNGKGDDFFAPKDLASRAEAAKIIYSLFNLMP</sequence>
<dbReference type="PANTHER" id="PTHR43817">
    <property type="entry name" value="GLYCOSYL HYDROLASE"/>
    <property type="match status" value="1"/>
</dbReference>
<dbReference type="InterPro" id="IPR011658">
    <property type="entry name" value="PA14_dom"/>
</dbReference>
<dbReference type="Gene3D" id="2.60.120.200">
    <property type="match status" value="1"/>
</dbReference>
<evidence type="ECO:0000259" key="8">
    <source>
        <dbReference type="PROSITE" id="PS51175"/>
    </source>
</evidence>
<keyword evidence="3" id="KW-0378">Hydrolase</keyword>
<evidence type="ECO:0000313" key="11">
    <source>
        <dbReference type="EMBL" id="MBB3154952.1"/>
    </source>
</evidence>
<evidence type="ECO:0000256" key="5">
    <source>
        <dbReference type="ARBA" id="ARBA00023326"/>
    </source>
</evidence>
<evidence type="ECO:0000256" key="6">
    <source>
        <dbReference type="PIRSR" id="PIRSR606710-1"/>
    </source>
</evidence>
<dbReference type="InterPro" id="IPR041542">
    <property type="entry name" value="GH43_C2"/>
</dbReference>
<dbReference type="InterPro" id="IPR008979">
    <property type="entry name" value="Galactose-bd-like_sf"/>
</dbReference>
<dbReference type="PANTHER" id="PTHR43817:SF1">
    <property type="entry name" value="HYDROLASE, FAMILY 43, PUTATIVE (AFU_ORTHOLOGUE AFUA_3G01660)-RELATED"/>
    <property type="match status" value="1"/>
</dbReference>
<evidence type="ECO:0000256" key="2">
    <source>
        <dbReference type="ARBA" id="ARBA00022729"/>
    </source>
</evidence>
<organism evidence="11 12">
    <name type="scientific">Paenibacillus endophyticus</name>
    <dbReference type="NCBI Taxonomy" id="1294268"/>
    <lineage>
        <taxon>Bacteria</taxon>
        <taxon>Bacillati</taxon>
        <taxon>Bacillota</taxon>
        <taxon>Bacilli</taxon>
        <taxon>Bacillales</taxon>
        <taxon>Paenibacillaceae</taxon>
        <taxon>Paenibacillus</taxon>
    </lineage>
</organism>
<keyword evidence="12" id="KW-1185">Reference proteome</keyword>
<dbReference type="Pfam" id="PF04616">
    <property type="entry name" value="Glyco_hydro_43"/>
    <property type="match status" value="2"/>
</dbReference>
<dbReference type="Pfam" id="PF17851">
    <property type="entry name" value="GH43_C2"/>
    <property type="match status" value="1"/>
</dbReference>
<evidence type="ECO:0000256" key="3">
    <source>
        <dbReference type="ARBA" id="ARBA00022801"/>
    </source>
</evidence>
<dbReference type="CDD" id="cd08991">
    <property type="entry name" value="GH43_HoAraf43-like"/>
    <property type="match status" value="1"/>
</dbReference>
<dbReference type="Gene3D" id="3.20.20.80">
    <property type="entry name" value="Glycosidases"/>
    <property type="match status" value="1"/>
</dbReference>
<evidence type="ECO:0000256" key="7">
    <source>
        <dbReference type="PIRSR" id="PIRSR606710-2"/>
    </source>
</evidence>
<dbReference type="InterPro" id="IPR059177">
    <property type="entry name" value="GH29D-like_dom"/>
</dbReference>
<dbReference type="PROSITE" id="PS00659">
    <property type="entry name" value="GLYCOSYL_HYDROL_F5"/>
    <property type="match status" value="1"/>
</dbReference>
<dbReference type="Gene3D" id="2.60.40.1080">
    <property type="match status" value="4"/>
</dbReference>
<dbReference type="SUPFAM" id="SSF49373">
    <property type="entry name" value="Invasin/intimin cell-adhesion fragments"/>
    <property type="match status" value="3"/>
</dbReference>